<evidence type="ECO:0000313" key="4">
    <source>
        <dbReference type="Proteomes" id="UP000057088"/>
    </source>
</evidence>
<evidence type="ECO:0000313" key="5">
    <source>
        <dbReference type="Proteomes" id="UP000254626"/>
    </source>
</evidence>
<keyword evidence="1" id="KW-0812">Transmembrane</keyword>
<keyword evidence="1" id="KW-0472">Membrane</keyword>
<feature type="transmembrane region" description="Helical" evidence="1">
    <location>
        <begin position="116"/>
        <end position="136"/>
    </location>
</feature>
<dbReference type="EMBL" id="UHIP01000001">
    <property type="protein sequence ID" value="SUP21870.1"/>
    <property type="molecule type" value="Genomic_DNA"/>
</dbReference>
<reference evidence="4" key="1">
    <citation type="submission" date="2015-12" db="EMBL/GenBank/DDBJ databases">
        <title>FDA dAtabase for Regulatory Grade micrObial Sequences (FDA-ARGOS): Supporting development and validation of Infectious Disease Dx tests.</title>
        <authorList>
            <person name="Hoffmann M."/>
            <person name="Allard M."/>
            <person name="Evans P."/>
            <person name="Brown E."/>
            <person name="Tallon L.J."/>
            <person name="Sadzewicz L."/>
            <person name="Sengamalay N."/>
            <person name="Ott S."/>
            <person name="Godinez A."/>
            <person name="Nagaraj S."/>
            <person name="Vyas G."/>
            <person name="Aluvathingal J."/>
            <person name="Nadendla S."/>
            <person name="Geyer C."/>
            <person name="Sichtig H."/>
        </authorList>
    </citation>
    <scope>NUCLEOTIDE SEQUENCE [LARGE SCALE GENOMIC DNA]</scope>
    <source>
        <strain evidence="4">ATCC 33809</strain>
    </source>
</reference>
<feature type="transmembrane region" description="Helical" evidence="1">
    <location>
        <begin position="12"/>
        <end position="40"/>
    </location>
</feature>
<keyword evidence="4" id="KW-1185">Reference proteome</keyword>
<evidence type="ECO:0000313" key="3">
    <source>
        <dbReference type="EMBL" id="SUP21870.1"/>
    </source>
</evidence>
<dbReference type="Proteomes" id="UP000057088">
    <property type="component" value="Chromosome 2"/>
</dbReference>
<reference evidence="3 5" key="3">
    <citation type="submission" date="2018-06" db="EMBL/GenBank/DDBJ databases">
        <authorList>
            <consortium name="Pathogen Informatics"/>
            <person name="Doyle S."/>
        </authorList>
    </citation>
    <scope>NUCLEOTIDE SEQUENCE [LARGE SCALE GENOMIC DNA]</scope>
    <source>
        <strain evidence="3 5">NCTC11327</strain>
    </source>
</reference>
<sequence>MSIGDKFRRTGAFIIDAMVAKMFTQVVVTVLLAVVTGFFSEKTGGLSLNDTMALPVLLLIVLLMLLVFIGIYLGFGAICFNLIGKSLGKYLLRVDSGQWIKPKDLSTYLSREKEKIVFFCATLGLYAAYSAIQLYMYDVEPLHETRARTRLEH</sequence>
<evidence type="ECO:0000256" key="1">
    <source>
        <dbReference type="SAM" id="Phobius"/>
    </source>
</evidence>
<protein>
    <recommendedName>
        <fullName evidence="6">RDD family protein</fullName>
    </recommendedName>
</protein>
<evidence type="ECO:0008006" key="6">
    <source>
        <dbReference type="Google" id="ProtNLM"/>
    </source>
</evidence>
<gene>
    <name evidence="2" type="ORF">AL536_10525</name>
    <name evidence="3" type="ORF">NCTC11327_00836</name>
</gene>
<dbReference type="AlphaFoldDB" id="A0AAX2LL76"/>
<dbReference type="GeneID" id="29385242"/>
<name>A0AAX2LL76_VIBFL</name>
<organism evidence="3 5">
    <name type="scientific">Vibrio fluvialis</name>
    <dbReference type="NCBI Taxonomy" id="676"/>
    <lineage>
        <taxon>Bacteria</taxon>
        <taxon>Pseudomonadati</taxon>
        <taxon>Pseudomonadota</taxon>
        <taxon>Gammaproteobacteria</taxon>
        <taxon>Vibrionales</taxon>
        <taxon>Vibrionaceae</taxon>
        <taxon>Vibrio</taxon>
    </lineage>
</organism>
<dbReference type="Proteomes" id="UP000254626">
    <property type="component" value="Unassembled WGS sequence"/>
</dbReference>
<feature type="transmembrane region" description="Helical" evidence="1">
    <location>
        <begin position="52"/>
        <end position="83"/>
    </location>
</feature>
<proteinExistence type="predicted"/>
<dbReference type="RefSeq" id="WP_061056272.1">
    <property type="nucleotide sequence ID" value="NZ_CABLBX010000006.1"/>
</dbReference>
<keyword evidence="1" id="KW-1133">Transmembrane helix</keyword>
<reference evidence="2" key="2">
    <citation type="submission" date="2018-01" db="EMBL/GenBank/DDBJ databases">
        <title>FDA dAtabase for Regulatory Grade micrObial Sequences (FDA-ARGOS): Supporting development and validation of Infectious Disease Dx tests.</title>
        <authorList>
            <person name="Hoffmann M."/>
            <person name="Allard M."/>
            <person name="Evans P."/>
            <person name="Brown E."/>
            <person name="Tallon L."/>
            <person name="Sadzewicz L."/>
            <person name="Sengamalay N."/>
            <person name="Ott S."/>
            <person name="Godinez A."/>
            <person name="Nagaraj S."/>
            <person name="Vyas G."/>
            <person name="Aluvathingal J."/>
            <person name="Nadendla S."/>
            <person name="Geyer C."/>
            <person name="Sichtig H."/>
        </authorList>
    </citation>
    <scope>NUCLEOTIDE SEQUENCE</scope>
    <source>
        <strain evidence="2">ATCC 33809</strain>
    </source>
</reference>
<dbReference type="EMBL" id="CP014035">
    <property type="protein sequence ID" value="AMF93930.1"/>
    <property type="molecule type" value="Genomic_DNA"/>
</dbReference>
<evidence type="ECO:0000313" key="2">
    <source>
        <dbReference type="EMBL" id="AMF93930.1"/>
    </source>
</evidence>
<accession>A0AAX2LL76</accession>
<dbReference type="KEGG" id="vfl:AL536_10525"/>